<proteinExistence type="inferred from homology"/>
<dbReference type="SUPFAM" id="SSF48403">
    <property type="entry name" value="Ankyrin repeat"/>
    <property type="match status" value="1"/>
</dbReference>
<dbReference type="PANTHER" id="PTHR44329:SF288">
    <property type="entry name" value="MITOGEN-ACTIVATED PROTEIN KINASE KINASE KINASE 20"/>
    <property type="match status" value="1"/>
</dbReference>
<dbReference type="InterPro" id="IPR011009">
    <property type="entry name" value="Kinase-like_dom_sf"/>
</dbReference>
<gene>
    <name evidence="10" type="ORF">EIN_319680</name>
</gene>
<evidence type="ECO:0000256" key="3">
    <source>
        <dbReference type="ARBA" id="ARBA00022741"/>
    </source>
</evidence>
<sequence length="675" mass="76508">MFKKTSEKLLEVINEGDVEKVKVFLAKKRMTKKMFENYKRKSDNPLYVPIETHNPTVFLELLKTAVRLNVDVNKKDEVGMSILHYICYEFMMDASPLLALLEVPNIDVNTTTTDNQTPLHIFCNRFQNVQSYKTVLQRFVDLGTKIDAKNKGMETPLMKTVRNEKLRGLIVQFLIDHGADVNARNNKQNTALHLVAHMSRVDLVNTLVKGGADIYAVNAEGETPLQLAQRKKNFVVLNKFYEVHNLLQWLSSISVEFAQKYALKFLQQEVHPALLKSLNDKEMAEVFEAIAETKDDIQILTKSIKEFNVIEQSESEMRAVALMASTGDRKSLLNCKRLSLLPTSVGSWTIDPASIEFTGETKPSRSNKVGTGSTCSVYRGIYKKDGGIGGCAEYDVAVKIMDEGVDLSESSEFSHEFEIQKSVSHKNIVKFFGIVLEQNVSLVMEFCAHFSLFDVMNDPNQQIDFSTALNFCEQMCTGLDILHENMPSILHRDFKSLNVLVTAKYVLKISDFGMSRFDTPENQETDLKEISGTIPYCCPEIVPSEHSQGGVYTTKSDIYSLGIVFWEIFRRVVFGAYTKPWFTEYNIPAANDFAIFNLLSTGKRPTLSEKCCTEACRNYVPPSIYKMYTDCVAQDPSARPTAKELILTIKNISKEYESNKTAWDKYYVPVGYKKV</sequence>
<name>A0A0A1TZN2_ENTIV</name>
<dbReference type="InterPro" id="IPR051681">
    <property type="entry name" value="Ser/Thr_Kinases-Pseudokinases"/>
</dbReference>
<dbReference type="EMBL" id="KB206890">
    <property type="protein sequence ID" value="ELP87029.1"/>
    <property type="molecule type" value="Genomic_DNA"/>
</dbReference>
<evidence type="ECO:0000256" key="4">
    <source>
        <dbReference type="ARBA" id="ARBA00022777"/>
    </source>
</evidence>
<keyword evidence="2 10" id="KW-0808">Transferase</keyword>
<dbReference type="InterPro" id="IPR000719">
    <property type="entry name" value="Prot_kinase_dom"/>
</dbReference>
<keyword evidence="8" id="KW-0040">ANK repeat</keyword>
<dbReference type="SMART" id="SM00248">
    <property type="entry name" value="ANK"/>
    <property type="match status" value="4"/>
</dbReference>
<evidence type="ECO:0000256" key="1">
    <source>
        <dbReference type="ARBA" id="ARBA00005843"/>
    </source>
</evidence>
<accession>A0A0A1TZN2</accession>
<evidence type="ECO:0000256" key="2">
    <source>
        <dbReference type="ARBA" id="ARBA00022679"/>
    </source>
</evidence>
<dbReference type="Gene3D" id="1.10.510.10">
    <property type="entry name" value="Transferase(Phosphotransferase) domain 1"/>
    <property type="match status" value="1"/>
</dbReference>
<reference evidence="10 11" key="1">
    <citation type="submission" date="2012-10" db="EMBL/GenBank/DDBJ databases">
        <authorList>
            <person name="Zafar N."/>
            <person name="Inman J."/>
            <person name="Hall N."/>
            <person name="Lorenzi H."/>
            <person name="Caler E."/>
        </authorList>
    </citation>
    <scope>NUCLEOTIDE SEQUENCE [LARGE SCALE GENOMIC DNA]</scope>
    <source>
        <strain evidence="10 11">IP1</strain>
    </source>
</reference>
<dbReference type="KEGG" id="eiv:EIN_319680"/>
<dbReference type="PROSITE" id="PS50088">
    <property type="entry name" value="ANK_REPEAT"/>
    <property type="match status" value="2"/>
</dbReference>
<dbReference type="RefSeq" id="XP_004253800.1">
    <property type="nucleotide sequence ID" value="XM_004253752.1"/>
</dbReference>
<dbReference type="InterPro" id="IPR001245">
    <property type="entry name" value="Ser-Thr/Tyr_kinase_cat_dom"/>
</dbReference>
<evidence type="ECO:0000313" key="10">
    <source>
        <dbReference type="EMBL" id="ELP87029.1"/>
    </source>
</evidence>
<dbReference type="Pfam" id="PF07714">
    <property type="entry name" value="PK_Tyr_Ser-Thr"/>
    <property type="match status" value="1"/>
</dbReference>
<dbReference type="Proteomes" id="UP000014680">
    <property type="component" value="Unassembled WGS sequence"/>
</dbReference>
<dbReference type="Pfam" id="PF12796">
    <property type="entry name" value="Ank_2"/>
    <property type="match status" value="1"/>
</dbReference>
<dbReference type="GO" id="GO:0004714">
    <property type="term" value="F:transmembrane receptor protein tyrosine kinase activity"/>
    <property type="evidence" value="ECO:0007669"/>
    <property type="project" value="UniProtKB-EC"/>
</dbReference>
<dbReference type="OrthoDB" id="10261027at2759"/>
<dbReference type="AlphaFoldDB" id="A0A0A1TZN2"/>
<dbReference type="OMA" id="MEFCAHF"/>
<comment type="catalytic activity">
    <reaction evidence="7">
        <text>L-seryl-[protein] + ATP = O-phospho-L-seryl-[protein] + ADP + H(+)</text>
        <dbReference type="Rhea" id="RHEA:17989"/>
        <dbReference type="Rhea" id="RHEA-COMP:9863"/>
        <dbReference type="Rhea" id="RHEA-COMP:11604"/>
        <dbReference type="ChEBI" id="CHEBI:15378"/>
        <dbReference type="ChEBI" id="CHEBI:29999"/>
        <dbReference type="ChEBI" id="CHEBI:30616"/>
        <dbReference type="ChEBI" id="CHEBI:83421"/>
        <dbReference type="ChEBI" id="CHEBI:456216"/>
        <dbReference type="EC" id="2.7.11.1"/>
    </reaction>
</comment>
<protein>
    <submittedName>
        <fullName evidence="10">Serine-threonine protein kinase, putative</fullName>
        <ecNumber evidence="10">2.7.10.1</ecNumber>
    </submittedName>
</protein>
<dbReference type="InterPro" id="IPR036770">
    <property type="entry name" value="Ankyrin_rpt-contain_sf"/>
</dbReference>
<keyword evidence="11" id="KW-1185">Reference proteome</keyword>
<dbReference type="PANTHER" id="PTHR44329">
    <property type="entry name" value="SERINE/THREONINE-PROTEIN KINASE TNNI3K-RELATED"/>
    <property type="match status" value="1"/>
</dbReference>
<comment type="catalytic activity">
    <reaction evidence="6">
        <text>L-threonyl-[protein] + ATP = O-phospho-L-threonyl-[protein] + ADP + H(+)</text>
        <dbReference type="Rhea" id="RHEA:46608"/>
        <dbReference type="Rhea" id="RHEA-COMP:11060"/>
        <dbReference type="Rhea" id="RHEA-COMP:11605"/>
        <dbReference type="ChEBI" id="CHEBI:15378"/>
        <dbReference type="ChEBI" id="CHEBI:30013"/>
        <dbReference type="ChEBI" id="CHEBI:30616"/>
        <dbReference type="ChEBI" id="CHEBI:61977"/>
        <dbReference type="ChEBI" id="CHEBI:456216"/>
        <dbReference type="EC" id="2.7.11.1"/>
    </reaction>
</comment>
<keyword evidence="5" id="KW-0067">ATP-binding</keyword>
<dbReference type="GO" id="GO:0005524">
    <property type="term" value="F:ATP binding"/>
    <property type="evidence" value="ECO:0007669"/>
    <property type="project" value="UniProtKB-KW"/>
</dbReference>
<evidence type="ECO:0000259" key="9">
    <source>
        <dbReference type="PROSITE" id="PS50011"/>
    </source>
</evidence>
<dbReference type="PROSITE" id="PS50297">
    <property type="entry name" value="ANK_REP_REGION"/>
    <property type="match status" value="2"/>
</dbReference>
<organism evidence="10 11">
    <name type="scientific">Entamoeba invadens IP1</name>
    <dbReference type="NCBI Taxonomy" id="370355"/>
    <lineage>
        <taxon>Eukaryota</taxon>
        <taxon>Amoebozoa</taxon>
        <taxon>Evosea</taxon>
        <taxon>Archamoebae</taxon>
        <taxon>Mastigamoebida</taxon>
        <taxon>Entamoebidae</taxon>
        <taxon>Entamoeba</taxon>
    </lineage>
</organism>
<comment type="similarity">
    <text evidence="1">Belongs to the protein kinase superfamily. TKL Ser/Thr protein kinase family.</text>
</comment>
<evidence type="ECO:0000256" key="7">
    <source>
        <dbReference type="ARBA" id="ARBA00048679"/>
    </source>
</evidence>
<dbReference type="Gene3D" id="1.25.40.20">
    <property type="entry name" value="Ankyrin repeat-containing domain"/>
    <property type="match status" value="2"/>
</dbReference>
<evidence type="ECO:0000256" key="6">
    <source>
        <dbReference type="ARBA" id="ARBA00047899"/>
    </source>
</evidence>
<keyword evidence="3" id="KW-0547">Nucleotide-binding</keyword>
<evidence type="ECO:0000256" key="8">
    <source>
        <dbReference type="PROSITE-ProRule" id="PRU00023"/>
    </source>
</evidence>
<keyword evidence="4 10" id="KW-0418">Kinase</keyword>
<dbReference type="GO" id="GO:0106310">
    <property type="term" value="F:protein serine kinase activity"/>
    <property type="evidence" value="ECO:0007669"/>
    <property type="project" value="RHEA"/>
</dbReference>
<dbReference type="EC" id="2.7.10.1" evidence="10"/>
<dbReference type="VEuPathDB" id="AmoebaDB:EIN_319680"/>
<dbReference type="InterPro" id="IPR008271">
    <property type="entry name" value="Ser/Thr_kinase_AS"/>
</dbReference>
<dbReference type="PROSITE" id="PS00108">
    <property type="entry name" value="PROTEIN_KINASE_ST"/>
    <property type="match status" value="1"/>
</dbReference>
<dbReference type="SUPFAM" id="SSF56112">
    <property type="entry name" value="Protein kinase-like (PK-like)"/>
    <property type="match status" value="1"/>
</dbReference>
<feature type="domain" description="Protein kinase" evidence="9">
    <location>
        <begin position="363"/>
        <end position="652"/>
    </location>
</feature>
<dbReference type="PROSITE" id="PS50011">
    <property type="entry name" value="PROTEIN_KINASE_DOM"/>
    <property type="match status" value="1"/>
</dbReference>
<dbReference type="InterPro" id="IPR002110">
    <property type="entry name" value="Ankyrin_rpt"/>
</dbReference>
<evidence type="ECO:0000313" key="11">
    <source>
        <dbReference type="Proteomes" id="UP000014680"/>
    </source>
</evidence>
<feature type="repeat" description="ANK" evidence="8">
    <location>
        <begin position="187"/>
        <end position="219"/>
    </location>
</feature>
<feature type="repeat" description="ANK" evidence="8">
    <location>
        <begin position="152"/>
        <end position="186"/>
    </location>
</feature>
<dbReference type="GO" id="GO:0004674">
    <property type="term" value="F:protein serine/threonine kinase activity"/>
    <property type="evidence" value="ECO:0007669"/>
    <property type="project" value="UniProtKB-EC"/>
</dbReference>
<evidence type="ECO:0000256" key="5">
    <source>
        <dbReference type="ARBA" id="ARBA00022840"/>
    </source>
</evidence>
<dbReference type="GeneID" id="14885980"/>